<dbReference type="InterPro" id="IPR029006">
    <property type="entry name" value="ADF-H/Gelsolin-like_dom_sf"/>
</dbReference>
<dbReference type="EMBL" id="JAUJLE010000012">
    <property type="protein sequence ID" value="KAK1010278.1"/>
    <property type="molecule type" value="Genomic_DNA"/>
</dbReference>
<dbReference type="GO" id="GO:0051015">
    <property type="term" value="F:actin filament binding"/>
    <property type="evidence" value="ECO:0007669"/>
    <property type="project" value="TreeGrafter"/>
</dbReference>
<dbReference type="GO" id="GO:0030833">
    <property type="term" value="P:regulation of actin filament polymerization"/>
    <property type="evidence" value="ECO:0007669"/>
    <property type="project" value="TreeGrafter"/>
</dbReference>
<dbReference type="SUPFAM" id="SSF50044">
    <property type="entry name" value="SH3-domain"/>
    <property type="match status" value="2"/>
</dbReference>
<dbReference type="PRINTS" id="PR00452">
    <property type="entry name" value="SH3DOMAIN"/>
</dbReference>
<evidence type="ECO:0000259" key="5">
    <source>
        <dbReference type="PROSITE" id="PS51263"/>
    </source>
</evidence>
<feature type="domain" description="SH3" evidence="4">
    <location>
        <begin position="855"/>
        <end position="913"/>
    </location>
</feature>
<dbReference type="InterPro" id="IPR035719">
    <property type="entry name" value="Abp1_fungi_SH3_C1"/>
</dbReference>
<feature type="compositionally biased region" description="Basic and acidic residues" evidence="3">
    <location>
        <begin position="643"/>
        <end position="652"/>
    </location>
</feature>
<dbReference type="GO" id="GO:0005884">
    <property type="term" value="C:actin filament"/>
    <property type="evidence" value="ECO:0007669"/>
    <property type="project" value="TreeGrafter"/>
</dbReference>
<dbReference type="Proteomes" id="UP001175353">
    <property type="component" value="Unassembled WGS sequence"/>
</dbReference>
<dbReference type="AlphaFoldDB" id="A0AAN6FU65"/>
<feature type="region of interest" description="Disordered" evidence="3">
    <location>
        <begin position="235"/>
        <end position="721"/>
    </location>
</feature>
<dbReference type="InterPro" id="IPR035718">
    <property type="entry name" value="Abp1_fungi_SH3_C2"/>
</dbReference>
<feature type="compositionally biased region" description="Low complexity" evidence="3">
    <location>
        <begin position="458"/>
        <end position="479"/>
    </location>
</feature>
<dbReference type="InterPro" id="IPR002108">
    <property type="entry name" value="ADF-H"/>
</dbReference>
<evidence type="ECO:0000259" key="4">
    <source>
        <dbReference type="PROSITE" id="PS50002"/>
    </source>
</evidence>
<evidence type="ECO:0000313" key="8">
    <source>
        <dbReference type="Proteomes" id="UP001168146"/>
    </source>
</evidence>
<comment type="caution">
    <text evidence="6">The sequence shown here is derived from an EMBL/GenBank/DDBJ whole genome shotgun (WGS) entry which is preliminary data.</text>
</comment>
<dbReference type="Proteomes" id="UP001168146">
    <property type="component" value="Unassembled WGS sequence"/>
</dbReference>
<dbReference type="GO" id="GO:0030427">
    <property type="term" value="C:site of polarized growth"/>
    <property type="evidence" value="ECO:0007669"/>
    <property type="project" value="TreeGrafter"/>
</dbReference>
<feature type="compositionally biased region" description="Polar residues" evidence="3">
    <location>
        <begin position="303"/>
        <end position="316"/>
    </location>
</feature>
<feature type="compositionally biased region" description="Low complexity" evidence="3">
    <location>
        <begin position="398"/>
        <end position="416"/>
    </location>
</feature>
<dbReference type="PANTHER" id="PTHR10829">
    <property type="entry name" value="CORTACTIN AND DREBRIN"/>
    <property type="match status" value="1"/>
</dbReference>
<evidence type="ECO:0000256" key="1">
    <source>
        <dbReference type="ARBA" id="ARBA00022443"/>
    </source>
</evidence>
<dbReference type="PROSITE" id="PS51263">
    <property type="entry name" value="ADF_H"/>
    <property type="match status" value="1"/>
</dbReference>
<dbReference type="SUPFAM" id="SSF55753">
    <property type="entry name" value="Actin depolymerizing proteins"/>
    <property type="match status" value="1"/>
</dbReference>
<feature type="domain" description="ADF-H" evidence="5">
    <location>
        <begin position="86"/>
        <end position="233"/>
    </location>
</feature>
<feature type="compositionally biased region" description="Basic and acidic residues" evidence="3">
    <location>
        <begin position="711"/>
        <end position="721"/>
    </location>
</feature>
<dbReference type="CDD" id="cd11961">
    <property type="entry name" value="SH3_Abp1_fungi_C2"/>
    <property type="match status" value="1"/>
</dbReference>
<feature type="compositionally biased region" description="Polar residues" evidence="3">
    <location>
        <begin position="324"/>
        <end position="344"/>
    </location>
</feature>
<dbReference type="PROSITE" id="PS50002">
    <property type="entry name" value="SH3"/>
    <property type="match status" value="2"/>
</dbReference>
<dbReference type="FunFam" id="3.40.20.10:FF:000045">
    <property type="entry name" value="Actin binding protein, putative"/>
    <property type="match status" value="1"/>
</dbReference>
<dbReference type="Pfam" id="PF00241">
    <property type="entry name" value="Cofilin_ADF"/>
    <property type="match status" value="1"/>
</dbReference>
<evidence type="ECO:0000313" key="7">
    <source>
        <dbReference type="EMBL" id="KAK1010278.1"/>
    </source>
</evidence>
<dbReference type="PANTHER" id="PTHR10829:SF25">
    <property type="entry name" value="DREBRIN-LIKE PROTEIN"/>
    <property type="match status" value="1"/>
</dbReference>
<dbReference type="Pfam" id="PF00018">
    <property type="entry name" value="SH3_1"/>
    <property type="match status" value="1"/>
</dbReference>
<dbReference type="CDD" id="cd11281">
    <property type="entry name" value="ADF_drebrin_like"/>
    <property type="match status" value="1"/>
</dbReference>
<dbReference type="InterPro" id="IPR001452">
    <property type="entry name" value="SH3_domain"/>
</dbReference>
<protein>
    <submittedName>
        <fullName evidence="6">Actin binding protein</fullName>
    </submittedName>
</protein>
<sequence length="913" mass="96702">MCVRKTDVLVKSGVEKAARGPVYGRELPRPIRRFRSEADVTWSSLRLKNSKDAGYTPGTNFPVSSTSILLPYPSYTSLSSIMSALNLSTNGPAISASYNKIVNAQPPSNPSPTYGQWALYTVQAPLVSAFQNDGSKESVLKVQTTGEGELQDLVEDMSDGRIQFAFVKVKDPNTTLPKSVLVAWCGEGVPERTKGYFTSHLNAVSKVLRGYHVQITARSDRDLTPEMMVRKVADASGSKYSGGGSGPSPSGGPPPPVASKPVMPTKSFGGSGGFQPMGGRSRQAPAPTGLTDNDGWGADAPQVSRSQLEKVQSAYQPTKVDMASLQSQKEPSRYQTPQRETGNSDVVKGGYQPIGKVDLNALRQQEQSSRQDDRPSVVKGAYEPTGKVDIAEIRRKAQGAPGSAPAQAPAPSQSGSNEDERPKPISERSSAFTSGERMSALPRPQVANRFGSQASNFTGTKAPTPGGSPAAPAAPVGAASRTFANQGGKTPAQQWEERRRARGLSGATAPATDSSAPGPASPIKSQTSGAAPWQSGYEGKKWGVQVPHRTGGSGVSAQRTGDEAPVEEAPAQAQPDEDDEPAAGGVGSIRDRFRGAAPMGASRESATPSSPPPLDTSSKPNAGAGPRGGVAIPGLPQRPGGQESERPAEDHQALPPPPPRPMPEDEEEEDEEPGSPVRIAMPVARGPAVELEKAEPLPPRAMPTASLSHALDQHRDAEPETHIHDEDPARAAGMQAAVGATGAEALQDPREEHGGKEAIAQYDYEKAEGNELELREGERITGIEMVDEDWWMGSNGRGERGLFPSNYVEVVESGARGGEGVGAGQSEREPEREPEREHEEHAAGGREEEVGATAGHGKTATAQYDYEAAEDNELSFPDGATVTNLEFPDDDWWFGQYEGKRGLFPANYVVVDE</sequence>
<evidence type="ECO:0000313" key="6">
    <source>
        <dbReference type="EMBL" id="KAK0322899.1"/>
    </source>
</evidence>
<dbReference type="GO" id="GO:0030864">
    <property type="term" value="C:cortical actin cytoskeleton"/>
    <property type="evidence" value="ECO:0007669"/>
    <property type="project" value="TreeGrafter"/>
</dbReference>
<dbReference type="SMART" id="SM00326">
    <property type="entry name" value="SH3"/>
    <property type="match status" value="2"/>
</dbReference>
<dbReference type="Gene3D" id="2.30.30.40">
    <property type="entry name" value="SH3 Domains"/>
    <property type="match status" value="2"/>
</dbReference>
<feature type="compositionally biased region" description="Acidic residues" evidence="3">
    <location>
        <begin position="664"/>
        <end position="673"/>
    </location>
</feature>
<dbReference type="SMART" id="SM00102">
    <property type="entry name" value="ADF"/>
    <property type="match status" value="1"/>
</dbReference>
<reference evidence="6" key="1">
    <citation type="submission" date="2021-12" db="EMBL/GenBank/DDBJ databases">
        <title>Black yeast isolated from Biological Soil Crust.</title>
        <authorList>
            <person name="Kurbessoian T."/>
        </authorList>
    </citation>
    <scope>NUCLEOTIDE SEQUENCE</scope>
    <source>
        <strain evidence="6">CCFEE 5208</strain>
    </source>
</reference>
<feature type="compositionally biased region" description="Basic and acidic residues" evidence="3">
    <location>
        <begin position="826"/>
        <end position="849"/>
    </location>
</feature>
<dbReference type="EMBL" id="JASUXU010000015">
    <property type="protein sequence ID" value="KAK0322899.1"/>
    <property type="molecule type" value="Genomic_DNA"/>
</dbReference>
<dbReference type="Pfam" id="PF14604">
    <property type="entry name" value="SH3_9"/>
    <property type="match status" value="1"/>
</dbReference>
<gene>
    <name evidence="6" type="primary">ABP1_1</name>
    <name evidence="6" type="ORF">LTR82_006356</name>
    <name evidence="7" type="ORF">LTR91_002674</name>
</gene>
<evidence type="ECO:0000256" key="2">
    <source>
        <dbReference type="PROSITE-ProRule" id="PRU00192"/>
    </source>
</evidence>
<name>A0AAN6FU65_9PEZI</name>
<dbReference type="Gene3D" id="3.40.20.10">
    <property type="entry name" value="Severin"/>
    <property type="match status" value="1"/>
</dbReference>
<feature type="compositionally biased region" description="Polar residues" evidence="3">
    <location>
        <begin position="482"/>
        <end position="493"/>
    </location>
</feature>
<reference evidence="7" key="2">
    <citation type="submission" date="2023-06" db="EMBL/GenBank/DDBJ databases">
        <title>Black Yeasts Isolated from many extreme environments.</title>
        <authorList>
            <person name="Coleine C."/>
            <person name="Stajich J.E."/>
            <person name="Selbmann L."/>
        </authorList>
    </citation>
    <scope>NUCLEOTIDE SEQUENCE</scope>
    <source>
        <strain evidence="7">CCFEE 5200</strain>
    </source>
</reference>
<organism evidence="6 8">
    <name type="scientific">Friedmanniomyces endolithicus</name>
    <dbReference type="NCBI Taxonomy" id="329885"/>
    <lineage>
        <taxon>Eukaryota</taxon>
        <taxon>Fungi</taxon>
        <taxon>Dikarya</taxon>
        <taxon>Ascomycota</taxon>
        <taxon>Pezizomycotina</taxon>
        <taxon>Dothideomycetes</taxon>
        <taxon>Dothideomycetidae</taxon>
        <taxon>Mycosphaerellales</taxon>
        <taxon>Teratosphaeriaceae</taxon>
        <taxon>Friedmanniomyces</taxon>
    </lineage>
</organism>
<dbReference type="CDD" id="cd11962">
    <property type="entry name" value="SH3_Abp1_fungi_C1"/>
    <property type="match status" value="1"/>
</dbReference>
<evidence type="ECO:0000313" key="9">
    <source>
        <dbReference type="Proteomes" id="UP001175353"/>
    </source>
</evidence>
<dbReference type="InterPro" id="IPR036028">
    <property type="entry name" value="SH3-like_dom_sf"/>
</dbReference>
<feature type="compositionally biased region" description="Low complexity" evidence="3">
    <location>
        <begin position="851"/>
        <end position="862"/>
    </location>
</feature>
<keyword evidence="9" id="KW-1185">Reference proteome</keyword>
<proteinExistence type="predicted"/>
<accession>A0AAN6FU65</accession>
<feature type="domain" description="SH3" evidence="4">
    <location>
        <begin position="753"/>
        <end position="813"/>
    </location>
</feature>
<evidence type="ECO:0000256" key="3">
    <source>
        <dbReference type="SAM" id="MobiDB-lite"/>
    </source>
</evidence>
<dbReference type="FunFam" id="2.30.30.40:FF:000242">
    <property type="entry name" value="Actin binding protein"/>
    <property type="match status" value="1"/>
</dbReference>
<feature type="region of interest" description="Disordered" evidence="3">
    <location>
        <begin position="813"/>
        <end position="868"/>
    </location>
</feature>
<keyword evidence="1 2" id="KW-0728">SH3 domain</keyword>